<keyword evidence="1" id="KW-1133">Transmembrane helix</keyword>
<keyword evidence="1" id="KW-0472">Membrane</keyword>
<dbReference type="AlphaFoldDB" id="A0A7R9I0Q3"/>
<organism evidence="2">
    <name type="scientific">Timema bartmani</name>
    <dbReference type="NCBI Taxonomy" id="61472"/>
    <lineage>
        <taxon>Eukaryota</taxon>
        <taxon>Metazoa</taxon>
        <taxon>Ecdysozoa</taxon>
        <taxon>Arthropoda</taxon>
        <taxon>Hexapoda</taxon>
        <taxon>Insecta</taxon>
        <taxon>Pterygota</taxon>
        <taxon>Neoptera</taxon>
        <taxon>Polyneoptera</taxon>
        <taxon>Phasmatodea</taxon>
        <taxon>Timematodea</taxon>
        <taxon>Timematoidea</taxon>
        <taxon>Timematidae</taxon>
        <taxon>Timema</taxon>
    </lineage>
</organism>
<accession>A0A7R9I0Q3</accession>
<protein>
    <submittedName>
        <fullName evidence="2">Uncharacterized protein</fullName>
    </submittedName>
</protein>
<name>A0A7R9I0Q3_9NEOP</name>
<evidence type="ECO:0000313" key="2">
    <source>
        <dbReference type="EMBL" id="CAD7443165.1"/>
    </source>
</evidence>
<proteinExistence type="predicted"/>
<reference evidence="2" key="1">
    <citation type="submission" date="2020-11" db="EMBL/GenBank/DDBJ databases">
        <authorList>
            <person name="Tran Van P."/>
        </authorList>
    </citation>
    <scope>NUCLEOTIDE SEQUENCE</scope>
</reference>
<keyword evidence="1" id="KW-0812">Transmembrane</keyword>
<dbReference type="EMBL" id="OD566013">
    <property type="protein sequence ID" value="CAD7443165.1"/>
    <property type="molecule type" value="Genomic_DNA"/>
</dbReference>
<evidence type="ECO:0000256" key="1">
    <source>
        <dbReference type="SAM" id="Phobius"/>
    </source>
</evidence>
<feature type="transmembrane region" description="Helical" evidence="1">
    <location>
        <begin position="701"/>
        <end position="720"/>
    </location>
</feature>
<sequence>MRIPVIVSSTHTHTHRGTGNPDIDINKAEGVALNLCCALFRVVDQVGSWFIPHGDTPIHTCLDMATNGSMANWLAPVVISKILSGSLLLAAPGQRPLRAEFLTSPGDAGNHIGKSVHPAKNQEAALRRAHLPGDGCGGLALKATGVSGGPTVKRVFELLLRVPLNPTHKAKALLLCHPASPNLSGQHTFLSLQCLGYCRALSPEIGSASPSSSTSPSISLVSVAVNQLIQEHCKNTTATFIYLPAPPALESSEEEELIGTRRGGGMLAFQQCPSVCIMAMFLPVRTEKIDRFRRDVNRCKELLQFESGNVDILTAEFLSVTDETRGGTLTSQKRIEILLRCMGDPEFQTDVAEDFVIDRTTPKGNFAYIITKSHSSDATHLVQTEQFPRVFFTWMNDTLIGTRRWRGFRNHVGVTHALDGPRTFAEAAQKISNQIHLSGNASLVQSIIAPPGAGDFVVLFRRTDKSIAERHSAVAYSKPTRDIKAIWSRKEYGADFIGGDTFPFTIWGRLRRQDYSLTRNPCGKMAEQNWPDLGISDPDLDQFWPCMIFPHGKKPSSLSQWHPAVTKFFESTSVAWCPLDPGAPGSSPPLSSLVAALYSSILQLNNMMGWINCLYIGKPVLEEDEVSLHSKKYIVVIFVCYIEHGIICKKSKLNVISYYLCSSVVMYLQIVPDCSGRVFCEVWFLRFVVRLKLFFKYHGYGFIYFCAIVNHVVFTIYIAGSDFFLVVPLSGRVTCHNLFLSSAASVT</sequence>
<gene>
    <name evidence="2" type="ORF">TBIB3V08_LOCUS5576</name>
</gene>